<proteinExistence type="predicted"/>
<protein>
    <submittedName>
        <fullName evidence="1">Uncharacterized protein</fullName>
    </submittedName>
</protein>
<evidence type="ECO:0000313" key="1">
    <source>
        <dbReference type="EMBL" id="EKC73556.1"/>
    </source>
</evidence>
<reference evidence="1" key="1">
    <citation type="journal article" date="2013" name="Environ. Microbiol.">
        <title>Microbiota from the distal guts of lean and obese adolescents exhibit partial functional redundancy besides clear differences in community structure.</title>
        <authorList>
            <person name="Ferrer M."/>
            <person name="Ruiz A."/>
            <person name="Lanza F."/>
            <person name="Haange S.B."/>
            <person name="Oberbach A."/>
            <person name="Till H."/>
            <person name="Bargiela R."/>
            <person name="Campoy C."/>
            <person name="Segura M.T."/>
            <person name="Richter M."/>
            <person name="von Bergen M."/>
            <person name="Seifert J."/>
            <person name="Suarez A."/>
        </authorList>
    </citation>
    <scope>NUCLEOTIDE SEQUENCE</scope>
</reference>
<comment type="caution">
    <text evidence="1">The sequence shown here is derived from an EMBL/GenBank/DDBJ whole genome shotgun (WGS) entry which is preliminary data.</text>
</comment>
<gene>
    <name evidence="1" type="ORF">LEA_06162</name>
</gene>
<organism evidence="1">
    <name type="scientific">human gut metagenome</name>
    <dbReference type="NCBI Taxonomy" id="408170"/>
    <lineage>
        <taxon>unclassified sequences</taxon>
        <taxon>metagenomes</taxon>
        <taxon>organismal metagenomes</taxon>
    </lineage>
</organism>
<sequence length="76" mass="8789">MNDKKIEYLIEGISKDIIAYLMEDKGMKMTEAIFVFHNSETFAKLSDPNTGLYIESSAYVYEILKTELKMGKITRE</sequence>
<name>K1UQ23_9ZZZZ</name>
<dbReference type="EMBL" id="AJWY01004026">
    <property type="protein sequence ID" value="EKC73556.1"/>
    <property type="molecule type" value="Genomic_DNA"/>
</dbReference>
<accession>K1UQ23</accession>
<dbReference type="AlphaFoldDB" id="K1UQ23"/>